<feature type="coiled-coil region" evidence="1">
    <location>
        <begin position="211"/>
        <end position="245"/>
    </location>
</feature>
<dbReference type="GO" id="GO:0008757">
    <property type="term" value="F:S-adenosylmethionine-dependent methyltransferase activity"/>
    <property type="evidence" value="ECO:0007669"/>
    <property type="project" value="InterPro"/>
</dbReference>
<organism evidence="3 4">
    <name type="scientific">Methylobacterium frigidaeris</name>
    <dbReference type="NCBI Taxonomy" id="2038277"/>
    <lineage>
        <taxon>Bacteria</taxon>
        <taxon>Pseudomonadati</taxon>
        <taxon>Pseudomonadota</taxon>
        <taxon>Alphaproteobacteria</taxon>
        <taxon>Hyphomicrobiales</taxon>
        <taxon>Methylobacteriaceae</taxon>
        <taxon>Methylobacterium</taxon>
    </lineage>
</organism>
<dbReference type="InterPro" id="IPR013216">
    <property type="entry name" value="Methyltransf_11"/>
</dbReference>
<evidence type="ECO:0000259" key="2">
    <source>
        <dbReference type="Pfam" id="PF08241"/>
    </source>
</evidence>
<dbReference type="SUPFAM" id="SSF53335">
    <property type="entry name" value="S-adenosyl-L-methionine-dependent methyltransferases"/>
    <property type="match status" value="1"/>
</dbReference>
<comment type="caution">
    <text evidence="3">The sequence shown here is derived from an EMBL/GenBank/DDBJ whole genome shotgun (WGS) entry which is preliminary data.</text>
</comment>
<protein>
    <recommendedName>
        <fullName evidence="2">Methyltransferase type 11 domain-containing protein</fullName>
    </recommendedName>
</protein>
<accession>A0AA37H8L0</accession>
<dbReference type="Proteomes" id="UP001055286">
    <property type="component" value="Unassembled WGS sequence"/>
</dbReference>
<feature type="domain" description="Methyltransferase type 11" evidence="2">
    <location>
        <begin position="57"/>
        <end position="108"/>
    </location>
</feature>
<reference evidence="3" key="2">
    <citation type="submission" date="2021-08" db="EMBL/GenBank/DDBJ databases">
        <authorList>
            <person name="Tani A."/>
            <person name="Ola A."/>
            <person name="Ogura Y."/>
            <person name="Katsura K."/>
            <person name="Hayashi T."/>
        </authorList>
    </citation>
    <scope>NUCLEOTIDE SEQUENCE</scope>
    <source>
        <strain evidence="3">JCM 32048</strain>
    </source>
</reference>
<name>A0AA37H8L0_9HYPH</name>
<evidence type="ECO:0000313" key="3">
    <source>
        <dbReference type="EMBL" id="GJD61259.1"/>
    </source>
</evidence>
<gene>
    <name evidence="3" type="ORF">MPEAHAMD_1399</name>
</gene>
<dbReference type="InterPro" id="IPR029063">
    <property type="entry name" value="SAM-dependent_MTases_sf"/>
</dbReference>
<dbReference type="Pfam" id="PF08241">
    <property type="entry name" value="Methyltransf_11"/>
    <property type="match status" value="1"/>
</dbReference>
<sequence>MHDTAYEIGGAFIREYIKRHPCVVVEIGSMDVNGSLRDHIDAGDVYLGLDVEHGKSVDLVIDPLKPLPLRDGFADIVLSSSQMEHDKFFWKTFLELIRVTKNGGYIYISSPSNGDYHSYPIDCWRFYPEAGLALSDWANANGLPCTLIESFTAGRKNDNWNDYVAIFQKCPPELATPGERLSNGFTSYNVRTLGSDEVANRSDRTEDFLLIAEARQRLAAAQDEIRALNEKIEVLERDLRAANARDVDQHGVREAADQAIAE</sequence>
<reference evidence="3" key="1">
    <citation type="journal article" date="2016" name="Front. Microbiol.">
        <title>Genome Sequence of the Piezophilic, Mesophilic Sulfate-Reducing Bacterium Desulfovibrio indicus J2T.</title>
        <authorList>
            <person name="Cao J."/>
            <person name="Maignien L."/>
            <person name="Shao Z."/>
            <person name="Alain K."/>
            <person name="Jebbar M."/>
        </authorList>
    </citation>
    <scope>NUCLEOTIDE SEQUENCE</scope>
    <source>
        <strain evidence="3">JCM 32048</strain>
    </source>
</reference>
<dbReference type="Gene3D" id="3.40.50.150">
    <property type="entry name" value="Vaccinia Virus protein VP39"/>
    <property type="match status" value="1"/>
</dbReference>
<evidence type="ECO:0000256" key="1">
    <source>
        <dbReference type="SAM" id="Coils"/>
    </source>
</evidence>
<dbReference type="RefSeq" id="WP_133123011.1">
    <property type="nucleotide sequence ID" value="NZ_BPQJ01000005.1"/>
</dbReference>
<dbReference type="AlphaFoldDB" id="A0AA37H8L0"/>
<dbReference type="EMBL" id="BPQJ01000005">
    <property type="protein sequence ID" value="GJD61259.1"/>
    <property type="molecule type" value="Genomic_DNA"/>
</dbReference>
<proteinExistence type="predicted"/>
<keyword evidence="1" id="KW-0175">Coiled coil</keyword>
<evidence type="ECO:0000313" key="4">
    <source>
        <dbReference type="Proteomes" id="UP001055286"/>
    </source>
</evidence>
<keyword evidence="4" id="KW-1185">Reference proteome</keyword>